<feature type="transmembrane region" description="Helical" evidence="6">
    <location>
        <begin position="493"/>
        <end position="514"/>
    </location>
</feature>
<dbReference type="InterPro" id="IPR036259">
    <property type="entry name" value="MFS_trans_sf"/>
</dbReference>
<dbReference type="Pfam" id="PF00083">
    <property type="entry name" value="Sugar_tr"/>
    <property type="match status" value="1"/>
</dbReference>
<dbReference type="InterPro" id="IPR005828">
    <property type="entry name" value="MFS_sugar_transport-like"/>
</dbReference>
<dbReference type="GeneID" id="107227653"/>
<feature type="domain" description="Major facilitator superfamily (MFS) profile" evidence="7">
    <location>
        <begin position="221"/>
        <end position="634"/>
    </location>
</feature>
<proteinExistence type="predicted"/>
<dbReference type="Proteomes" id="UP000829291">
    <property type="component" value="Chromosome 1"/>
</dbReference>
<evidence type="ECO:0000256" key="5">
    <source>
        <dbReference type="SAM" id="MobiDB-lite"/>
    </source>
</evidence>
<dbReference type="PANTHER" id="PTHR24064">
    <property type="entry name" value="SOLUTE CARRIER FAMILY 22 MEMBER"/>
    <property type="match status" value="1"/>
</dbReference>
<evidence type="ECO:0000256" key="1">
    <source>
        <dbReference type="ARBA" id="ARBA00004141"/>
    </source>
</evidence>
<comment type="subcellular location">
    <subcellularLocation>
        <location evidence="1">Membrane</location>
        <topology evidence="1">Multi-pass membrane protein</topology>
    </subcellularLocation>
</comment>
<protein>
    <submittedName>
        <fullName evidence="9">Organic cation transporter protein isoform X1</fullName>
    </submittedName>
</protein>
<reference evidence="9" key="1">
    <citation type="submission" date="2025-08" db="UniProtKB">
        <authorList>
            <consortium name="RefSeq"/>
        </authorList>
    </citation>
    <scope>IDENTIFICATION</scope>
    <source>
        <tissue evidence="9">Thorax and Abdomen</tissue>
    </source>
</reference>
<keyword evidence="8" id="KW-1185">Reference proteome</keyword>
<dbReference type="SUPFAM" id="SSF103473">
    <property type="entry name" value="MFS general substrate transporter"/>
    <property type="match status" value="1"/>
</dbReference>
<evidence type="ECO:0000256" key="4">
    <source>
        <dbReference type="ARBA" id="ARBA00023136"/>
    </source>
</evidence>
<feature type="transmembrane region" description="Helical" evidence="6">
    <location>
        <begin position="267"/>
        <end position="284"/>
    </location>
</feature>
<feature type="transmembrane region" description="Helical" evidence="6">
    <location>
        <begin position="581"/>
        <end position="600"/>
    </location>
</feature>
<evidence type="ECO:0000256" key="2">
    <source>
        <dbReference type="ARBA" id="ARBA00022692"/>
    </source>
</evidence>
<evidence type="ECO:0000259" key="7">
    <source>
        <dbReference type="PROSITE" id="PS50850"/>
    </source>
</evidence>
<evidence type="ECO:0000313" key="9">
    <source>
        <dbReference type="RefSeq" id="XP_046592505.1"/>
    </source>
</evidence>
<feature type="transmembrane region" description="Helical" evidence="6">
    <location>
        <begin position="521"/>
        <end position="540"/>
    </location>
</feature>
<keyword evidence="4 6" id="KW-0472">Membrane</keyword>
<evidence type="ECO:0000256" key="3">
    <source>
        <dbReference type="ARBA" id="ARBA00022989"/>
    </source>
</evidence>
<evidence type="ECO:0000313" key="8">
    <source>
        <dbReference type="Proteomes" id="UP000829291"/>
    </source>
</evidence>
<dbReference type="RefSeq" id="XP_046592505.1">
    <property type="nucleotide sequence ID" value="XM_046736549.1"/>
</dbReference>
<feature type="transmembrane region" description="Helical" evidence="6">
    <location>
        <begin position="348"/>
        <end position="371"/>
    </location>
</feature>
<keyword evidence="3 6" id="KW-1133">Transmembrane helix</keyword>
<accession>A0ABM3FWV3</accession>
<organism evidence="8 9">
    <name type="scientific">Neodiprion lecontei</name>
    <name type="common">Redheaded pine sawfly</name>
    <dbReference type="NCBI Taxonomy" id="441921"/>
    <lineage>
        <taxon>Eukaryota</taxon>
        <taxon>Metazoa</taxon>
        <taxon>Ecdysozoa</taxon>
        <taxon>Arthropoda</taxon>
        <taxon>Hexapoda</taxon>
        <taxon>Insecta</taxon>
        <taxon>Pterygota</taxon>
        <taxon>Neoptera</taxon>
        <taxon>Endopterygota</taxon>
        <taxon>Hymenoptera</taxon>
        <taxon>Tenthredinoidea</taxon>
        <taxon>Diprionidae</taxon>
        <taxon>Diprioninae</taxon>
        <taxon>Neodiprion</taxon>
    </lineage>
</organism>
<keyword evidence="2 6" id="KW-0812">Transmembrane</keyword>
<dbReference type="Gene3D" id="1.20.1250.20">
    <property type="entry name" value="MFS general substrate transporter like domains"/>
    <property type="match status" value="1"/>
</dbReference>
<feature type="region of interest" description="Disordered" evidence="5">
    <location>
        <begin position="1"/>
        <end position="24"/>
    </location>
</feature>
<dbReference type="CDD" id="cd17317">
    <property type="entry name" value="MFS_SLC22"/>
    <property type="match status" value="1"/>
</dbReference>
<feature type="transmembrane region" description="Helical" evidence="6">
    <location>
        <begin position="546"/>
        <end position="569"/>
    </location>
</feature>
<dbReference type="InterPro" id="IPR020846">
    <property type="entry name" value="MFS_dom"/>
</dbReference>
<feature type="transmembrane region" description="Helical" evidence="6">
    <location>
        <begin position="291"/>
        <end position="309"/>
    </location>
</feature>
<evidence type="ECO:0000256" key="6">
    <source>
        <dbReference type="SAM" id="Phobius"/>
    </source>
</evidence>
<feature type="transmembrane region" description="Helical" evidence="6">
    <location>
        <begin position="377"/>
        <end position="396"/>
    </location>
</feature>
<feature type="transmembrane region" description="Helical" evidence="6">
    <location>
        <begin position="606"/>
        <end position="629"/>
    </location>
</feature>
<feature type="transmembrane region" description="Helical" evidence="6">
    <location>
        <begin position="143"/>
        <end position="166"/>
    </location>
</feature>
<feature type="transmembrane region" description="Helical" evidence="6">
    <location>
        <begin position="315"/>
        <end position="336"/>
    </location>
</feature>
<gene>
    <name evidence="9" type="primary">LOC107227653</name>
</gene>
<name>A0ABM3FWV3_NEOLC</name>
<sequence>MDGVNDSNVSEEAEANPRLSVRSDFKEIDNTSEVCVTNDVVAKTEDALRANERVKRSEEVEKFDESGEQVPLIIIVDSPIANSDSKEPFCKEKLIPQNGTISAPPEGNFQNGISEEGKAKKKNMAYDDVILHMGEFGRYQKRIYLLLCLPAISCAFHKMSGVFLGAKTDFRCLRPNEYPENATLDLPDNIMNMTYPWDNETKTFSQCERYDIDFSEDYYQSGANVTFNASVVECDSFVYNKTVYALTTTTQWNLVCKKAWLRATGDSLFMVGVMVGSMIFGALSDSYGRRPIFFLSLVIQLVGGIIVALCPEYISYVIFRLILGSTTSGVFLVAYVIALEMVGPKKRLVAGVGCQLFFTTGYILVAGFAYHITDWRYLQIAITIPSLAFLVYWWFIPESARWLLTKGRVEEAKDLLQKASAENGVDLPKDTLDNLLTSDSDSKPDMNEPTLLDLFRYPNLRNKSLLLFFNWFVNSGTYYGLSWNTSNLGGNDYVNFLIGGLVEVPAYTFLLFTLNRWGRKIILCGCMLLAGTSLLLTLIVPANMPWMVTLFAMLGKLAITSSYGAVYVFTAEQFPTVIRNVGLGACSTFARIGGVIAPYINHLSEIWTPLPMVIFGVCALIGGIMSLLLPETLNKKLPESIQDGEQFGKKIRGDDEEDVKQMTDIEIMKPLKTQGNGVYNEKQNG</sequence>
<dbReference type="PROSITE" id="PS50850">
    <property type="entry name" value="MFS"/>
    <property type="match status" value="1"/>
</dbReference>